<dbReference type="AlphaFoldDB" id="X1PH17"/>
<reference evidence="1" key="1">
    <citation type="journal article" date="2014" name="Front. Microbiol.">
        <title>High frequency of phylogenetically diverse reductive dehalogenase-homologous genes in deep subseafloor sedimentary metagenomes.</title>
        <authorList>
            <person name="Kawai M."/>
            <person name="Futagami T."/>
            <person name="Toyoda A."/>
            <person name="Takaki Y."/>
            <person name="Nishi S."/>
            <person name="Hori S."/>
            <person name="Arai W."/>
            <person name="Tsubouchi T."/>
            <person name="Morono Y."/>
            <person name="Uchiyama I."/>
            <person name="Ito T."/>
            <person name="Fujiyama A."/>
            <person name="Inagaki F."/>
            <person name="Takami H."/>
        </authorList>
    </citation>
    <scope>NUCLEOTIDE SEQUENCE</scope>
    <source>
        <strain evidence="1">Expedition CK06-06</strain>
    </source>
</reference>
<protein>
    <submittedName>
        <fullName evidence="1">Uncharacterized protein</fullName>
    </submittedName>
</protein>
<comment type="caution">
    <text evidence="1">The sequence shown here is derived from an EMBL/GenBank/DDBJ whole genome shotgun (WGS) entry which is preliminary data.</text>
</comment>
<proteinExistence type="predicted"/>
<accession>X1PH17</accession>
<feature type="non-terminal residue" evidence="1">
    <location>
        <position position="1"/>
    </location>
</feature>
<dbReference type="EMBL" id="BARV01014198">
    <property type="protein sequence ID" value="GAI30189.1"/>
    <property type="molecule type" value="Genomic_DNA"/>
</dbReference>
<organism evidence="1">
    <name type="scientific">marine sediment metagenome</name>
    <dbReference type="NCBI Taxonomy" id="412755"/>
    <lineage>
        <taxon>unclassified sequences</taxon>
        <taxon>metagenomes</taxon>
        <taxon>ecological metagenomes</taxon>
    </lineage>
</organism>
<evidence type="ECO:0000313" key="1">
    <source>
        <dbReference type="EMBL" id="GAI30189.1"/>
    </source>
</evidence>
<sequence length="43" mass="4741">GLGISFEGKKIIFRVGGNVPLPSSIDENVIQLPYLAVQISQRW</sequence>
<name>X1PH17_9ZZZZ</name>
<gene>
    <name evidence="1" type="ORF">S06H3_25008</name>
</gene>